<dbReference type="AlphaFoldDB" id="A0AAN7TAJ9"/>
<feature type="compositionally biased region" description="Low complexity" evidence="2">
    <location>
        <begin position="30"/>
        <end position="41"/>
    </location>
</feature>
<keyword evidence="1" id="KW-0694">RNA-binding</keyword>
<evidence type="ECO:0000313" key="5">
    <source>
        <dbReference type="Proteomes" id="UP001310890"/>
    </source>
</evidence>
<organism evidence="4 5">
    <name type="scientific">Meristemomyces frigidus</name>
    <dbReference type="NCBI Taxonomy" id="1508187"/>
    <lineage>
        <taxon>Eukaryota</taxon>
        <taxon>Fungi</taxon>
        <taxon>Dikarya</taxon>
        <taxon>Ascomycota</taxon>
        <taxon>Pezizomycotina</taxon>
        <taxon>Dothideomycetes</taxon>
        <taxon>Dothideomycetidae</taxon>
        <taxon>Mycosphaerellales</taxon>
        <taxon>Teratosphaeriaceae</taxon>
        <taxon>Meristemomyces</taxon>
    </lineage>
</organism>
<dbReference type="Proteomes" id="UP001310890">
    <property type="component" value="Unassembled WGS sequence"/>
</dbReference>
<dbReference type="InterPro" id="IPR000504">
    <property type="entry name" value="RRM_dom"/>
</dbReference>
<dbReference type="SMART" id="SM00360">
    <property type="entry name" value="RRM"/>
    <property type="match status" value="1"/>
</dbReference>
<dbReference type="GO" id="GO:0003723">
    <property type="term" value="F:RNA binding"/>
    <property type="evidence" value="ECO:0007669"/>
    <property type="project" value="UniProtKB-UniRule"/>
</dbReference>
<feature type="compositionally biased region" description="Polar residues" evidence="2">
    <location>
        <begin position="337"/>
        <end position="359"/>
    </location>
</feature>
<feature type="region of interest" description="Disordered" evidence="2">
    <location>
        <begin position="324"/>
        <end position="364"/>
    </location>
</feature>
<accession>A0AAN7TAJ9</accession>
<feature type="domain" description="RRM" evidence="3">
    <location>
        <begin position="461"/>
        <end position="544"/>
    </location>
</feature>
<evidence type="ECO:0000259" key="3">
    <source>
        <dbReference type="PROSITE" id="PS50102"/>
    </source>
</evidence>
<protein>
    <recommendedName>
        <fullName evidence="3">RRM domain-containing protein</fullName>
    </recommendedName>
</protein>
<gene>
    <name evidence="4" type="ORF">LTR62_008609</name>
</gene>
<evidence type="ECO:0000313" key="4">
    <source>
        <dbReference type="EMBL" id="KAK5108294.1"/>
    </source>
</evidence>
<evidence type="ECO:0000256" key="1">
    <source>
        <dbReference type="PROSITE-ProRule" id="PRU00176"/>
    </source>
</evidence>
<dbReference type="PROSITE" id="PS50102">
    <property type="entry name" value="RRM"/>
    <property type="match status" value="1"/>
</dbReference>
<feature type="region of interest" description="Disordered" evidence="2">
    <location>
        <begin position="1"/>
        <end position="118"/>
    </location>
</feature>
<dbReference type="Gene3D" id="3.30.70.330">
    <property type="match status" value="1"/>
</dbReference>
<dbReference type="Pfam" id="PF04059">
    <property type="entry name" value="RRM_2"/>
    <property type="match status" value="1"/>
</dbReference>
<feature type="compositionally biased region" description="Basic and acidic residues" evidence="2">
    <location>
        <begin position="88"/>
        <end position="101"/>
    </location>
</feature>
<comment type="caution">
    <text evidence="4">The sequence shown here is derived from an EMBL/GenBank/DDBJ whole genome shotgun (WGS) entry which is preliminary data.</text>
</comment>
<dbReference type="EMBL" id="JAVRRL010000090">
    <property type="protein sequence ID" value="KAK5108294.1"/>
    <property type="molecule type" value="Genomic_DNA"/>
</dbReference>
<dbReference type="InterPro" id="IPR035979">
    <property type="entry name" value="RBD_domain_sf"/>
</dbReference>
<proteinExistence type="predicted"/>
<sequence length="852" mass="92668">METNNVQTPKKCDDSPKPTPKPEGGVAVPASSTTSSEGGSAKLSPGVLPFKRGAGSGSSSSMPFTPIAALNHHSEPEMREPCIVSSTKEAEPKSDKSDKAKGNAATQQPIGTRGANLTPIQPPVFFTTDIGPGIPFQGGHYVQVKATPGDGARFDKAMTHMNTKAKIAGMNITTSNDCYGLAYTFCFDDVRDTHAFVEYIQMCGNGWQGRYITQAEYAKCAPSASSSAASKPYDGQIIVVAHFEGPTDQFKSGGAREAAHTFSTARGDVLAFQALAKTWPNLEFRTEFFKISEAKKALETACKDKDQVVGDFKLFVKEMPEHGHADRDGVQAGMASPATSSPTQGGQFVSPTGRTSWYTDENGVRQPTKPMVILPKVGPVPHGVPLLSTPHRDRFYSAPNAYPMTPPDYINGVLMAPRSMSWDNNAYYSPAPWGEWQQSGQVANPQIVEVWRIQNGTDVRTTIMLRNIPNKLNVHMLHDLLNATSHGRYDFAYLRVDFGKGTNVGYAFVNFIDPLDIIPFVEKYEGHRWMRSNGRVVQVSYATIQGYDCLVEKFRNSAIMMEFPDFIPKVFYTADTAPAKDKIGAEAPFPAANNLSKKQRSIDNANQIGLYAPKNCHGKVIRPRGRQSQYDRGTTAQIQEEAQYQMSPVQSGYHYNNGYSHHGYSHHGYDNGGYQNGGYQSGYQNGGYQTNGYQNNGYQYNGYQNNGYHGNGYNMAPRALAPPPQFPAFKGFSAGQPHWGHGPQNQQDPFAPAPYNGGHGNGHNANNNSFVVRGRNLTNGKLGGGPASVIIASSAVQSPADHYNLRPVTEAEAAGGYNNTPGPHFCPTGVLTDEDIAGGYNNTPGPHYCPKY</sequence>
<dbReference type="SUPFAM" id="SSF54928">
    <property type="entry name" value="RNA-binding domain, RBD"/>
    <property type="match status" value="1"/>
</dbReference>
<dbReference type="InterPro" id="IPR007201">
    <property type="entry name" value="Mei2-like_Rrm_C"/>
</dbReference>
<evidence type="ECO:0000256" key="2">
    <source>
        <dbReference type="SAM" id="MobiDB-lite"/>
    </source>
</evidence>
<name>A0AAN7TAJ9_9PEZI</name>
<reference evidence="4" key="1">
    <citation type="submission" date="2023-08" db="EMBL/GenBank/DDBJ databases">
        <title>Black Yeasts Isolated from many extreme environments.</title>
        <authorList>
            <person name="Coleine C."/>
            <person name="Stajich J.E."/>
            <person name="Selbmann L."/>
        </authorList>
    </citation>
    <scope>NUCLEOTIDE SEQUENCE</scope>
    <source>
        <strain evidence="4">CCFEE 5401</strain>
    </source>
</reference>
<dbReference type="InterPro" id="IPR012677">
    <property type="entry name" value="Nucleotide-bd_a/b_plait_sf"/>
</dbReference>